<dbReference type="InterPro" id="IPR050523">
    <property type="entry name" value="AKR_Detox_Biosynth"/>
</dbReference>
<feature type="domain" description="NADP-dependent oxidoreductase" evidence="2">
    <location>
        <begin position="18"/>
        <end position="322"/>
    </location>
</feature>
<evidence type="ECO:0000313" key="3">
    <source>
        <dbReference type="EMBL" id="MZQ82160.1"/>
    </source>
</evidence>
<proteinExistence type="predicted"/>
<dbReference type="GO" id="GO:0005829">
    <property type="term" value="C:cytosol"/>
    <property type="evidence" value="ECO:0007669"/>
    <property type="project" value="TreeGrafter"/>
</dbReference>
<dbReference type="InterPro" id="IPR036812">
    <property type="entry name" value="NAD(P)_OxRdtase_dom_sf"/>
</dbReference>
<dbReference type="InterPro" id="IPR023210">
    <property type="entry name" value="NADP_OxRdtase_dom"/>
</dbReference>
<protein>
    <submittedName>
        <fullName evidence="3">Aldo/keto reductase</fullName>
    </submittedName>
</protein>
<dbReference type="EMBL" id="WTUZ01000010">
    <property type="protein sequence ID" value="MZQ82160.1"/>
    <property type="molecule type" value="Genomic_DNA"/>
</dbReference>
<dbReference type="RefSeq" id="WP_161406331.1">
    <property type="nucleotide sequence ID" value="NZ_WTUZ01000010.1"/>
</dbReference>
<keyword evidence="1" id="KW-0560">Oxidoreductase</keyword>
<evidence type="ECO:0000313" key="4">
    <source>
        <dbReference type="Proteomes" id="UP000481087"/>
    </source>
</evidence>
<accession>A0A6L8UYS5</accession>
<dbReference type="PANTHER" id="PTHR43364:SF4">
    <property type="entry name" value="NAD(P)-LINKED OXIDOREDUCTASE SUPERFAMILY PROTEIN"/>
    <property type="match status" value="1"/>
</dbReference>
<keyword evidence="4" id="KW-1185">Reference proteome</keyword>
<gene>
    <name evidence="3" type="ORF">GQF01_08405</name>
</gene>
<dbReference type="Gene3D" id="3.20.20.100">
    <property type="entry name" value="NADP-dependent oxidoreductase domain"/>
    <property type="match status" value="1"/>
</dbReference>
<name>A0A6L8UYS5_9BACL</name>
<organism evidence="3 4">
    <name type="scientific">Paenibacillus silvestris</name>
    <dbReference type="NCBI Taxonomy" id="2606219"/>
    <lineage>
        <taxon>Bacteria</taxon>
        <taxon>Bacillati</taxon>
        <taxon>Bacillota</taxon>
        <taxon>Bacilli</taxon>
        <taxon>Bacillales</taxon>
        <taxon>Paenibacillaceae</taxon>
        <taxon>Paenibacillus</taxon>
    </lineage>
</organism>
<dbReference type="AlphaFoldDB" id="A0A6L8UYS5"/>
<dbReference type="GO" id="GO:0016491">
    <property type="term" value="F:oxidoreductase activity"/>
    <property type="evidence" value="ECO:0007669"/>
    <property type="project" value="UniProtKB-KW"/>
</dbReference>
<dbReference type="FunFam" id="3.20.20.100:FF:000004">
    <property type="entry name" value="Oxidoreductase, aldo/keto reductase"/>
    <property type="match status" value="1"/>
</dbReference>
<dbReference type="PANTHER" id="PTHR43364">
    <property type="entry name" value="NADH-SPECIFIC METHYLGLYOXAL REDUCTASE-RELATED"/>
    <property type="match status" value="1"/>
</dbReference>
<evidence type="ECO:0000256" key="1">
    <source>
        <dbReference type="ARBA" id="ARBA00023002"/>
    </source>
</evidence>
<comment type="caution">
    <text evidence="3">The sequence shown here is derived from an EMBL/GenBank/DDBJ whole genome shotgun (WGS) entry which is preliminary data.</text>
</comment>
<dbReference type="Proteomes" id="UP000481087">
    <property type="component" value="Unassembled WGS sequence"/>
</dbReference>
<dbReference type="SUPFAM" id="SSF51430">
    <property type="entry name" value="NAD(P)-linked oxidoreductase"/>
    <property type="match status" value="1"/>
</dbReference>
<reference evidence="3 4" key="1">
    <citation type="submission" date="2019-12" db="EMBL/GenBank/DDBJ databases">
        <title>Paenibacillus sp. nov. sp. isolated from soil.</title>
        <authorList>
            <person name="Kim J."/>
            <person name="Jeong S.E."/>
            <person name="Jung H.S."/>
            <person name="Jeon C.O."/>
        </authorList>
    </citation>
    <scope>NUCLEOTIDE SEQUENCE [LARGE SCALE GENOMIC DNA]</scope>
    <source>
        <strain evidence="3 4">5J-6</strain>
    </source>
</reference>
<dbReference type="Pfam" id="PF00248">
    <property type="entry name" value="Aldo_ket_red"/>
    <property type="match status" value="1"/>
</dbReference>
<sequence>MSIGQRRLGRSGLRVSEVSLGTMAFGRWIGEKESAEVLDTALDSGITLIDTADVYGSGMDKDNPLETGESETILGNLLGARRHEIVLATKVHGRVGLGPNDAGQSRYHIYRAVENSLKRLKTDYIDLYQVHRFDEQTPLEETLRALDDLVRQGKVRYIGASNYAAWQIAKAHGISALQRLERFESVQPEYSLIARGIEQELLPFAISEGVGVIVYSPLGRGLLTGKYAYGQQAPAGTRGAANEKRLQALLEQERHFHLVEQLKPIAARKGWTLAQLALSWVLSVQGVTSAILGVSKPHHITDILPTVAEKLTLEELKELDAVTRSTQADLVRN</sequence>
<evidence type="ECO:0000259" key="2">
    <source>
        <dbReference type="Pfam" id="PF00248"/>
    </source>
</evidence>